<dbReference type="InterPro" id="IPR002347">
    <property type="entry name" value="SDR_fam"/>
</dbReference>
<organism evidence="1 2">
    <name type="scientific">Panagrolaimus davidi</name>
    <dbReference type="NCBI Taxonomy" id="227884"/>
    <lineage>
        <taxon>Eukaryota</taxon>
        <taxon>Metazoa</taxon>
        <taxon>Ecdysozoa</taxon>
        <taxon>Nematoda</taxon>
        <taxon>Chromadorea</taxon>
        <taxon>Rhabditida</taxon>
        <taxon>Tylenchina</taxon>
        <taxon>Panagrolaimomorpha</taxon>
        <taxon>Panagrolaimoidea</taxon>
        <taxon>Panagrolaimidae</taxon>
        <taxon>Panagrolaimus</taxon>
    </lineage>
</organism>
<dbReference type="WBParaSite" id="PDA_v2.g14149.t1">
    <property type="protein sequence ID" value="PDA_v2.g14149.t1"/>
    <property type="gene ID" value="PDA_v2.g14149"/>
</dbReference>
<name>A0A914PF25_9BILA</name>
<dbReference type="Gene3D" id="3.40.50.720">
    <property type="entry name" value="NAD(P)-binding Rossmann-like Domain"/>
    <property type="match status" value="1"/>
</dbReference>
<dbReference type="AlphaFoldDB" id="A0A914PF25"/>
<dbReference type="InterPro" id="IPR036291">
    <property type="entry name" value="NAD(P)-bd_dom_sf"/>
</dbReference>
<dbReference type="Proteomes" id="UP000887578">
    <property type="component" value="Unplaced"/>
</dbReference>
<protein>
    <submittedName>
        <fullName evidence="2">Uncharacterized protein</fullName>
    </submittedName>
</protein>
<reference evidence="2" key="1">
    <citation type="submission" date="2022-11" db="UniProtKB">
        <authorList>
            <consortium name="WormBaseParasite"/>
        </authorList>
    </citation>
    <scope>IDENTIFICATION</scope>
</reference>
<dbReference type="SUPFAM" id="SSF51735">
    <property type="entry name" value="NAD(P)-binding Rossmann-fold domains"/>
    <property type="match status" value="1"/>
</dbReference>
<dbReference type="PANTHER" id="PTHR43975:SF2">
    <property type="entry name" value="EG:BACR7A4.14 PROTEIN-RELATED"/>
    <property type="match status" value="1"/>
</dbReference>
<keyword evidence="1" id="KW-1185">Reference proteome</keyword>
<dbReference type="PRINTS" id="PR00081">
    <property type="entry name" value="GDHRDH"/>
</dbReference>
<proteinExistence type="predicted"/>
<dbReference type="PANTHER" id="PTHR43975">
    <property type="entry name" value="ZGC:101858"/>
    <property type="match status" value="1"/>
</dbReference>
<evidence type="ECO:0000313" key="1">
    <source>
        <dbReference type="Proteomes" id="UP000887578"/>
    </source>
</evidence>
<evidence type="ECO:0000313" key="2">
    <source>
        <dbReference type="WBParaSite" id="PDA_v2.g14149.t1"/>
    </source>
</evidence>
<sequence length="110" mass="11863">MPFYCIAKAGLDHFARNYAAILAPSGIRINNLNPGATDTPILSRTGVPEEMLEKIKTNVAKGVPLGRWGTAEEMAEFLAFMASDKASYMTGQCIFVDGGVLIHSPAIKFD</sequence>
<accession>A0A914PF25</accession>
<dbReference type="Pfam" id="PF13561">
    <property type="entry name" value="adh_short_C2"/>
    <property type="match status" value="1"/>
</dbReference>